<evidence type="ECO:0000313" key="2">
    <source>
        <dbReference type="Proteomes" id="UP000024635"/>
    </source>
</evidence>
<proteinExistence type="predicted"/>
<dbReference type="EMBL" id="JARK01000548">
    <property type="protein sequence ID" value="EYC35997.1"/>
    <property type="molecule type" value="Genomic_DNA"/>
</dbReference>
<organism evidence="1 2">
    <name type="scientific">Ancylostoma ceylanicum</name>
    <dbReference type="NCBI Taxonomy" id="53326"/>
    <lineage>
        <taxon>Eukaryota</taxon>
        <taxon>Metazoa</taxon>
        <taxon>Ecdysozoa</taxon>
        <taxon>Nematoda</taxon>
        <taxon>Chromadorea</taxon>
        <taxon>Rhabditida</taxon>
        <taxon>Rhabditina</taxon>
        <taxon>Rhabditomorpha</taxon>
        <taxon>Strongyloidea</taxon>
        <taxon>Ancylostomatidae</taxon>
        <taxon>Ancylostomatinae</taxon>
        <taxon>Ancylostoma</taxon>
    </lineage>
</organism>
<gene>
    <name evidence="1" type="primary">Acey_s0948.g3171</name>
    <name evidence="1" type="ORF">Y032_0948g3171</name>
</gene>
<evidence type="ECO:0000313" key="1">
    <source>
        <dbReference type="EMBL" id="EYC35997.1"/>
    </source>
</evidence>
<reference evidence="2" key="1">
    <citation type="journal article" date="2015" name="Nat. Genet.">
        <title>The genome and transcriptome of the zoonotic hookworm Ancylostoma ceylanicum identify infection-specific gene families.</title>
        <authorList>
            <person name="Schwarz E.M."/>
            <person name="Hu Y."/>
            <person name="Antoshechkin I."/>
            <person name="Miller M.M."/>
            <person name="Sternberg P.W."/>
            <person name="Aroian R.V."/>
        </authorList>
    </citation>
    <scope>NUCLEOTIDE SEQUENCE</scope>
    <source>
        <strain evidence="2">HY135</strain>
    </source>
</reference>
<accession>A0A016W9Q5</accession>
<comment type="caution">
    <text evidence="1">The sequence shown here is derived from an EMBL/GenBank/DDBJ whole genome shotgun (WGS) entry which is preliminary data.</text>
</comment>
<dbReference type="AlphaFoldDB" id="A0A016W9Q5"/>
<sequence length="73" mass="8207">MIELLSATKALLYPSAMFSSTMILEIRDGERNSEHEKEDGDRNVQYEPQRLPAAAVGDCHRQHYTTTADAPTQ</sequence>
<name>A0A016W9Q5_9BILA</name>
<protein>
    <submittedName>
        <fullName evidence="1">Uncharacterized protein</fullName>
    </submittedName>
</protein>
<keyword evidence="2" id="KW-1185">Reference proteome</keyword>
<dbReference type="Proteomes" id="UP000024635">
    <property type="component" value="Unassembled WGS sequence"/>
</dbReference>